<proteinExistence type="predicted"/>
<feature type="compositionally biased region" description="Low complexity" evidence="1">
    <location>
        <begin position="27"/>
        <end position="37"/>
    </location>
</feature>
<reference evidence="2 3" key="1">
    <citation type="journal article" date="2010" name="Nature">
        <title>Genome sequencing and analysis of the model grass Brachypodium distachyon.</title>
        <authorList>
            <consortium name="International Brachypodium Initiative"/>
        </authorList>
    </citation>
    <scope>NUCLEOTIDE SEQUENCE [LARGE SCALE GENOMIC DNA]</scope>
    <source>
        <strain evidence="2 3">Bd21</strain>
    </source>
</reference>
<dbReference type="EnsemblPlants" id="PNT75276">
    <property type="protein sequence ID" value="PNT75276"/>
    <property type="gene ID" value="BRADI_1g29425v3"/>
</dbReference>
<dbReference type="Proteomes" id="UP000008810">
    <property type="component" value="Chromosome 1"/>
</dbReference>
<reference evidence="2" key="2">
    <citation type="submission" date="2017-06" db="EMBL/GenBank/DDBJ databases">
        <title>WGS assembly of Brachypodium distachyon.</title>
        <authorList>
            <consortium name="The International Brachypodium Initiative"/>
            <person name="Lucas S."/>
            <person name="Harmon-Smith M."/>
            <person name="Lail K."/>
            <person name="Tice H."/>
            <person name="Grimwood J."/>
            <person name="Bruce D."/>
            <person name="Barry K."/>
            <person name="Shu S."/>
            <person name="Lindquist E."/>
            <person name="Wang M."/>
            <person name="Pitluck S."/>
            <person name="Vogel J.P."/>
            <person name="Garvin D.F."/>
            <person name="Mockler T.C."/>
            <person name="Schmutz J."/>
            <person name="Rokhsar D."/>
            <person name="Bevan M.W."/>
        </authorList>
    </citation>
    <scope>NUCLEOTIDE SEQUENCE</scope>
    <source>
        <strain evidence="2">Bd21</strain>
    </source>
</reference>
<name>A0A2K2DLX9_BRADI</name>
<dbReference type="Gramene" id="PNT75276">
    <property type="protein sequence ID" value="PNT75276"/>
    <property type="gene ID" value="BRADI_1g29425v3"/>
</dbReference>
<protein>
    <submittedName>
        <fullName evidence="2 3">Uncharacterized protein</fullName>
    </submittedName>
</protein>
<feature type="region of interest" description="Disordered" evidence="1">
    <location>
        <begin position="82"/>
        <end position="104"/>
    </location>
</feature>
<dbReference type="InParanoid" id="A0A2K2DLX9"/>
<keyword evidence="4" id="KW-1185">Reference proteome</keyword>
<evidence type="ECO:0000256" key="1">
    <source>
        <dbReference type="SAM" id="MobiDB-lite"/>
    </source>
</evidence>
<dbReference type="EMBL" id="CM000880">
    <property type="protein sequence ID" value="PNT75276.1"/>
    <property type="molecule type" value="Genomic_DNA"/>
</dbReference>
<gene>
    <name evidence="2" type="ORF">BRADI_1g29425v3</name>
</gene>
<evidence type="ECO:0000313" key="4">
    <source>
        <dbReference type="Proteomes" id="UP000008810"/>
    </source>
</evidence>
<reference evidence="3" key="3">
    <citation type="submission" date="2018-08" db="UniProtKB">
        <authorList>
            <consortium name="EnsemblPlants"/>
        </authorList>
    </citation>
    <scope>IDENTIFICATION</scope>
    <source>
        <strain evidence="3">cv. Bd21</strain>
    </source>
</reference>
<feature type="region of interest" description="Disordered" evidence="1">
    <location>
        <begin position="26"/>
        <end position="50"/>
    </location>
</feature>
<organism evidence="2">
    <name type="scientific">Brachypodium distachyon</name>
    <name type="common">Purple false brome</name>
    <name type="synonym">Trachynia distachya</name>
    <dbReference type="NCBI Taxonomy" id="15368"/>
    <lineage>
        <taxon>Eukaryota</taxon>
        <taxon>Viridiplantae</taxon>
        <taxon>Streptophyta</taxon>
        <taxon>Embryophyta</taxon>
        <taxon>Tracheophyta</taxon>
        <taxon>Spermatophyta</taxon>
        <taxon>Magnoliopsida</taxon>
        <taxon>Liliopsida</taxon>
        <taxon>Poales</taxon>
        <taxon>Poaceae</taxon>
        <taxon>BOP clade</taxon>
        <taxon>Pooideae</taxon>
        <taxon>Stipodae</taxon>
        <taxon>Brachypodieae</taxon>
        <taxon>Brachypodium</taxon>
    </lineage>
</organism>
<dbReference type="AlphaFoldDB" id="A0A2K2DLX9"/>
<evidence type="ECO:0000313" key="2">
    <source>
        <dbReference type="EMBL" id="PNT75276.1"/>
    </source>
</evidence>
<accession>A0A2K2DLX9</accession>
<sequence>MDGSLCSASCSDLAGGFVDRAASCNLSAPKSPQRRPSSAPPPAPRTVLRKTKSRPLLLEDILTLLVGFFLPPTAKSFRLRRPQRMQRGLAPGPLRTGARFFSSA</sequence>
<evidence type="ECO:0000313" key="3">
    <source>
        <dbReference type="EnsemblPlants" id="PNT75276"/>
    </source>
</evidence>